<keyword evidence="4" id="KW-1185">Reference proteome</keyword>
<keyword evidence="1" id="KW-1133">Transmembrane helix</keyword>
<dbReference type="GO" id="GO:0004016">
    <property type="term" value="F:adenylate cyclase activity"/>
    <property type="evidence" value="ECO:0007669"/>
    <property type="project" value="UniProtKB-ARBA"/>
</dbReference>
<organism evidence="3 4">
    <name type="scientific">Sediminicola luteus</name>
    <dbReference type="NCBI Taxonomy" id="319238"/>
    <lineage>
        <taxon>Bacteria</taxon>
        <taxon>Pseudomonadati</taxon>
        <taxon>Bacteroidota</taxon>
        <taxon>Flavobacteriia</taxon>
        <taxon>Flavobacteriales</taxon>
        <taxon>Flavobacteriaceae</taxon>
        <taxon>Sediminicola</taxon>
    </lineage>
</organism>
<accession>A0A2A4G512</accession>
<evidence type="ECO:0000256" key="1">
    <source>
        <dbReference type="SAM" id="Phobius"/>
    </source>
</evidence>
<dbReference type="CDD" id="cd07302">
    <property type="entry name" value="CHD"/>
    <property type="match status" value="1"/>
</dbReference>
<dbReference type="AlphaFoldDB" id="A0A2A4G512"/>
<dbReference type="OrthoDB" id="9768499at2"/>
<feature type="transmembrane region" description="Helical" evidence="1">
    <location>
        <begin position="7"/>
        <end position="26"/>
    </location>
</feature>
<feature type="transmembrane region" description="Helical" evidence="1">
    <location>
        <begin position="92"/>
        <end position="110"/>
    </location>
</feature>
<feature type="domain" description="Guanylate cyclase" evidence="2">
    <location>
        <begin position="177"/>
        <end position="306"/>
    </location>
</feature>
<dbReference type="Proteomes" id="UP000219559">
    <property type="component" value="Unassembled WGS sequence"/>
</dbReference>
<dbReference type="PROSITE" id="PS50125">
    <property type="entry name" value="GUANYLATE_CYCLASE_2"/>
    <property type="match status" value="1"/>
</dbReference>
<dbReference type="EMBL" id="NBWU01000004">
    <property type="protein sequence ID" value="PCE63737.1"/>
    <property type="molecule type" value="Genomic_DNA"/>
</dbReference>
<protein>
    <recommendedName>
        <fullName evidence="2">Guanylate cyclase domain-containing protein</fullName>
    </recommendedName>
</protein>
<dbReference type="RefSeq" id="WP_097442453.1">
    <property type="nucleotide sequence ID" value="NZ_NBWU01000004.1"/>
</dbReference>
<proteinExistence type="predicted"/>
<evidence type="ECO:0000259" key="2">
    <source>
        <dbReference type="PROSITE" id="PS50125"/>
    </source>
</evidence>
<reference evidence="3 4" key="1">
    <citation type="submission" date="2017-04" db="EMBL/GenBank/DDBJ databases">
        <title>A new member of the family Flavobacteriaceae isolated from ascidians.</title>
        <authorList>
            <person name="Chen L."/>
        </authorList>
    </citation>
    <scope>NUCLEOTIDE SEQUENCE [LARGE SCALE GENOMIC DNA]</scope>
    <source>
        <strain evidence="3 4">HQA918</strain>
    </source>
</reference>
<dbReference type="GO" id="GO:0009190">
    <property type="term" value="P:cyclic nucleotide biosynthetic process"/>
    <property type="evidence" value="ECO:0007669"/>
    <property type="project" value="InterPro"/>
</dbReference>
<dbReference type="InterPro" id="IPR029787">
    <property type="entry name" value="Nucleotide_cyclase"/>
</dbReference>
<dbReference type="Gene3D" id="3.30.70.1230">
    <property type="entry name" value="Nucleotide cyclase"/>
    <property type="match status" value="1"/>
</dbReference>
<evidence type="ECO:0000313" key="4">
    <source>
        <dbReference type="Proteomes" id="UP000219559"/>
    </source>
</evidence>
<sequence length="357" mass="41294">MHFSWKEFLRFLWQSVLFWTFAYLFFEMMQLNGPEVYGSQNRVAAKLTWWDRLKISVLAGGTMGSLYAIIEYGFQLYLVQRFPLWKLTLSKILVYFVVLVIFFSGFLSLMDDYINMPIEIKIGWWRQSEVFWVGILFFMVASFVFELIRIINNKFGPGVFYKLMMGSYRTPKETKRIFLFIDLKSSTEIAERLGHYKYSRFIQDCFLDLNAVYQKFDADIYQYVGDEAVLTWAYDSGLKDNNCVALFFAFREQIETRTNYYQKKYGTIPVFKAGLHGGTLIAAEVGGTKRDLAYHGDVINTTARIQASCNGLGVSFLISDEMLAHLALGPEFKIESLGSQSLRGKQKNMDLSALSLQ</sequence>
<gene>
    <name evidence="3" type="ORF">B7P33_10700</name>
</gene>
<keyword evidence="1" id="KW-0812">Transmembrane</keyword>
<dbReference type="Pfam" id="PF00211">
    <property type="entry name" value="Guanylate_cyc"/>
    <property type="match status" value="1"/>
</dbReference>
<feature type="transmembrane region" description="Helical" evidence="1">
    <location>
        <begin position="55"/>
        <end position="80"/>
    </location>
</feature>
<dbReference type="GO" id="GO:0035556">
    <property type="term" value="P:intracellular signal transduction"/>
    <property type="evidence" value="ECO:0007669"/>
    <property type="project" value="InterPro"/>
</dbReference>
<feature type="transmembrane region" description="Helical" evidence="1">
    <location>
        <begin position="130"/>
        <end position="148"/>
    </location>
</feature>
<comment type="caution">
    <text evidence="3">The sequence shown here is derived from an EMBL/GenBank/DDBJ whole genome shotgun (WGS) entry which is preliminary data.</text>
</comment>
<keyword evidence="1" id="KW-0472">Membrane</keyword>
<name>A0A2A4G512_9FLAO</name>
<dbReference type="SUPFAM" id="SSF55073">
    <property type="entry name" value="Nucleotide cyclase"/>
    <property type="match status" value="1"/>
</dbReference>
<dbReference type="InterPro" id="IPR001054">
    <property type="entry name" value="A/G_cyclase"/>
</dbReference>
<evidence type="ECO:0000313" key="3">
    <source>
        <dbReference type="EMBL" id="PCE63737.1"/>
    </source>
</evidence>